<protein>
    <submittedName>
        <fullName evidence="3">Rhodanese-like domain-containing protein</fullName>
    </submittedName>
</protein>
<dbReference type="GO" id="GO:0005739">
    <property type="term" value="C:mitochondrion"/>
    <property type="evidence" value="ECO:0007669"/>
    <property type="project" value="TreeGrafter"/>
</dbReference>
<dbReference type="Proteomes" id="UP001174997">
    <property type="component" value="Unassembled WGS sequence"/>
</dbReference>
<feature type="domain" description="Rhodanese" evidence="2">
    <location>
        <begin position="105"/>
        <end position="207"/>
    </location>
</feature>
<proteinExistence type="predicted"/>
<dbReference type="InterPro" id="IPR001763">
    <property type="entry name" value="Rhodanese-like_dom"/>
</dbReference>
<evidence type="ECO:0000259" key="2">
    <source>
        <dbReference type="PROSITE" id="PS50206"/>
    </source>
</evidence>
<gene>
    <name evidence="3" type="ORF">QBC41DRAFT_372015</name>
</gene>
<evidence type="ECO:0000313" key="4">
    <source>
        <dbReference type="Proteomes" id="UP001174997"/>
    </source>
</evidence>
<feature type="compositionally biased region" description="Low complexity" evidence="1">
    <location>
        <begin position="58"/>
        <end position="75"/>
    </location>
</feature>
<dbReference type="GO" id="GO:0004792">
    <property type="term" value="F:thiosulfate-cyanide sulfurtransferase activity"/>
    <property type="evidence" value="ECO:0007669"/>
    <property type="project" value="TreeGrafter"/>
</dbReference>
<evidence type="ECO:0000256" key="1">
    <source>
        <dbReference type="SAM" id="MobiDB-lite"/>
    </source>
</evidence>
<dbReference type="Pfam" id="PF00581">
    <property type="entry name" value="Rhodanese"/>
    <property type="match status" value="1"/>
</dbReference>
<name>A0AA39ZHB3_9PEZI</name>
<dbReference type="PANTHER" id="PTHR44086">
    <property type="entry name" value="THIOSULFATE SULFURTRANSFERASE RDL2, MITOCHONDRIAL-RELATED"/>
    <property type="match status" value="1"/>
</dbReference>
<dbReference type="PROSITE" id="PS50206">
    <property type="entry name" value="RHODANESE_3"/>
    <property type="match status" value="1"/>
</dbReference>
<dbReference type="SMART" id="SM00450">
    <property type="entry name" value="RHOD"/>
    <property type="match status" value="1"/>
</dbReference>
<feature type="region of interest" description="Disordered" evidence="1">
    <location>
        <begin position="58"/>
        <end position="91"/>
    </location>
</feature>
<dbReference type="AlphaFoldDB" id="A0AA39ZHB3"/>
<dbReference type="EMBL" id="JAULSY010000024">
    <property type="protein sequence ID" value="KAK0671070.1"/>
    <property type="molecule type" value="Genomic_DNA"/>
</dbReference>
<dbReference type="Gene3D" id="3.40.250.10">
    <property type="entry name" value="Rhodanese-like domain"/>
    <property type="match status" value="1"/>
</dbReference>
<evidence type="ECO:0000313" key="3">
    <source>
        <dbReference type="EMBL" id="KAK0671070.1"/>
    </source>
</evidence>
<dbReference type="CDD" id="cd01519">
    <property type="entry name" value="RHOD_HSP67B2"/>
    <property type="match status" value="1"/>
</dbReference>
<dbReference type="PANTHER" id="PTHR44086:SF10">
    <property type="entry name" value="THIOSULFATE SULFURTRANSFERASE_RHODANESE-LIKE DOMAIN-CONTAINING PROTEIN 3"/>
    <property type="match status" value="1"/>
</dbReference>
<sequence length="208" mass="22893">MSTRRTLQTLLPRAQRAAAAAALPAPATRPSIAIAFSRQYHDAQSQTLQGPLYKHLTTTTTTTTQKPTSTPTLQKRAYSSNPPADHPPSSKIYDFSSLQKLIANPSPKITIIDSREPGELAQTGHIPSAINIPVTTSPDSFFISPEEFEDRFGFPRPPKDQELIFYCKAGVRSRAAAQLARQAGWEKVGEYPGSWLDWFEKGGPVERS</sequence>
<dbReference type="SUPFAM" id="SSF52821">
    <property type="entry name" value="Rhodanese/Cell cycle control phosphatase"/>
    <property type="match status" value="1"/>
</dbReference>
<keyword evidence="4" id="KW-1185">Reference proteome</keyword>
<organism evidence="3 4">
    <name type="scientific">Cercophora samala</name>
    <dbReference type="NCBI Taxonomy" id="330535"/>
    <lineage>
        <taxon>Eukaryota</taxon>
        <taxon>Fungi</taxon>
        <taxon>Dikarya</taxon>
        <taxon>Ascomycota</taxon>
        <taxon>Pezizomycotina</taxon>
        <taxon>Sordariomycetes</taxon>
        <taxon>Sordariomycetidae</taxon>
        <taxon>Sordariales</taxon>
        <taxon>Lasiosphaeriaceae</taxon>
        <taxon>Cercophora</taxon>
    </lineage>
</organism>
<accession>A0AA39ZHB3</accession>
<reference evidence="3" key="1">
    <citation type="submission" date="2023-06" db="EMBL/GenBank/DDBJ databases">
        <title>Genome-scale phylogeny and comparative genomics of the fungal order Sordariales.</title>
        <authorList>
            <consortium name="Lawrence Berkeley National Laboratory"/>
            <person name="Hensen N."/>
            <person name="Bonometti L."/>
            <person name="Westerberg I."/>
            <person name="Brannstrom I.O."/>
            <person name="Guillou S."/>
            <person name="Cros-Aarteil S."/>
            <person name="Calhoun S."/>
            <person name="Haridas S."/>
            <person name="Kuo A."/>
            <person name="Mondo S."/>
            <person name="Pangilinan J."/>
            <person name="Riley R."/>
            <person name="Labutti K."/>
            <person name="Andreopoulos B."/>
            <person name="Lipzen A."/>
            <person name="Chen C."/>
            <person name="Yanf M."/>
            <person name="Daum C."/>
            <person name="Ng V."/>
            <person name="Clum A."/>
            <person name="Steindorff A."/>
            <person name="Ohm R."/>
            <person name="Martin F."/>
            <person name="Silar P."/>
            <person name="Natvig D."/>
            <person name="Lalanne C."/>
            <person name="Gautier V."/>
            <person name="Ament-Velasquez S.L."/>
            <person name="Kruys A."/>
            <person name="Hutchinson M.I."/>
            <person name="Powell A.J."/>
            <person name="Barry K."/>
            <person name="Miller A.N."/>
            <person name="Grigoriev I.V."/>
            <person name="Debuchy R."/>
            <person name="Gladieux P."/>
            <person name="Thoren M.H."/>
            <person name="Johannesson H."/>
        </authorList>
    </citation>
    <scope>NUCLEOTIDE SEQUENCE</scope>
    <source>
        <strain evidence="3">CBS 307.81</strain>
    </source>
</reference>
<comment type="caution">
    <text evidence="3">The sequence shown here is derived from an EMBL/GenBank/DDBJ whole genome shotgun (WGS) entry which is preliminary data.</text>
</comment>
<dbReference type="InterPro" id="IPR036873">
    <property type="entry name" value="Rhodanese-like_dom_sf"/>
</dbReference>